<feature type="binding site" evidence="9">
    <location>
        <position position="109"/>
    </location>
    <ligand>
        <name>4-amino-2-methyl-5-(diphosphooxymethyl)pyrimidine</name>
        <dbReference type="ChEBI" id="CHEBI:57841"/>
    </ligand>
</feature>
<evidence type="ECO:0000313" key="13">
    <source>
        <dbReference type="EMBL" id="PTV93468.1"/>
    </source>
</evidence>
<feature type="binding site" evidence="9">
    <location>
        <position position="70"/>
    </location>
    <ligand>
        <name>4-amino-2-methyl-5-(diphosphooxymethyl)pyrimidine</name>
        <dbReference type="ChEBI" id="CHEBI:57841"/>
    </ligand>
</feature>
<evidence type="ECO:0000256" key="9">
    <source>
        <dbReference type="HAMAP-Rule" id="MF_00097"/>
    </source>
</evidence>
<evidence type="ECO:0000256" key="3">
    <source>
        <dbReference type="ARBA" id="ARBA00022723"/>
    </source>
</evidence>
<organism evidence="13 14">
    <name type="scientific">Halanaerobium saccharolyticum</name>
    <dbReference type="NCBI Taxonomy" id="43595"/>
    <lineage>
        <taxon>Bacteria</taxon>
        <taxon>Bacillati</taxon>
        <taxon>Bacillota</taxon>
        <taxon>Clostridia</taxon>
        <taxon>Halanaerobiales</taxon>
        <taxon>Halanaerobiaceae</taxon>
        <taxon>Halanaerobium</taxon>
    </lineage>
</organism>
<feature type="binding site" evidence="9">
    <location>
        <begin position="135"/>
        <end position="137"/>
    </location>
    <ligand>
        <name>2-[(2R,5Z)-2-carboxy-4-methylthiazol-5(2H)-ylidene]ethyl phosphate</name>
        <dbReference type="ChEBI" id="CHEBI:62899"/>
    </ligand>
</feature>
<evidence type="ECO:0000256" key="11">
    <source>
        <dbReference type="RuleBase" id="RU004253"/>
    </source>
</evidence>
<dbReference type="GO" id="GO:0005737">
    <property type="term" value="C:cytoplasm"/>
    <property type="evidence" value="ECO:0007669"/>
    <property type="project" value="TreeGrafter"/>
</dbReference>
<name>A0A2T5RG68_9FIRM</name>
<dbReference type="EMBL" id="QAXS01000040">
    <property type="protein sequence ID" value="PTV93468.1"/>
    <property type="molecule type" value="Genomic_DNA"/>
</dbReference>
<sequence>MKNIDWDLYLITEESLSAGRKTIEVVKEAALAGVDAVQLREKNLSLREKFKLGKEIKKICSRHNITFLVNDRVDLALALDADGVHLGQSDLPLRSARKILGQDKIIGLTAWRNGEITAAEADGADYLGVGAIFKTGSKKLSSEKNGIGLQRLAEIRARTNLQLIAVGGLNINNADQVIKSGADTISVITAITRADQIRMETAQFKKIIKKAKTKRRALNCQQKLNKIKRNSVLSLKN</sequence>
<feature type="binding site" evidence="9">
    <location>
        <begin position="188"/>
        <end position="189"/>
    </location>
    <ligand>
        <name>2-[(2R,5Z)-2-carboxy-4-methylthiazol-5(2H)-ylidene]ethyl phosphate</name>
        <dbReference type="ChEBI" id="CHEBI:62899"/>
    </ligand>
</feature>
<dbReference type="GO" id="GO:0009229">
    <property type="term" value="P:thiamine diphosphate biosynthetic process"/>
    <property type="evidence" value="ECO:0007669"/>
    <property type="project" value="UniProtKB-UniRule"/>
</dbReference>
<dbReference type="SUPFAM" id="SSF51391">
    <property type="entry name" value="Thiamin phosphate synthase"/>
    <property type="match status" value="1"/>
</dbReference>
<evidence type="ECO:0000256" key="1">
    <source>
        <dbReference type="ARBA" id="ARBA00005165"/>
    </source>
</evidence>
<dbReference type="GO" id="GO:0000287">
    <property type="term" value="F:magnesium ion binding"/>
    <property type="evidence" value="ECO:0007669"/>
    <property type="project" value="UniProtKB-UniRule"/>
</dbReference>
<dbReference type="PANTHER" id="PTHR20857:SF15">
    <property type="entry name" value="THIAMINE-PHOSPHATE SYNTHASE"/>
    <property type="match status" value="1"/>
</dbReference>
<gene>
    <name evidence="9" type="primary">thiE</name>
    <name evidence="13" type="ORF">C8C76_14013</name>
</gene>
<feature type="binding site" evidence="9">
    <location>
        <position position="90"/>
    </location>
    <ligand>
        <name>Mg(2+)</name>
        <dbReference type="ChEBI" id="CHEBI:18420"/>
    </ligand>
</feature>
<dbReference type="CDD" id="cd00564">
    <property type="entry name" value="TMP_TenI"/>
    <property type="match status" value="1"/>
</dbReference>
<dbReference type="AlphaFoldDB" id="A0A2T5RG68"/>
<dbReference type="OrthoDB" id="9812206at2"/>
<evidence type="ECO:0000256" key="7">
    <source>
        <dbReference type="ARBA" id="ARBA00047851"/>
    </source>
</evidence>
<dbReference type="HAMAP" id="MF_00097">
    <property type="entry name" value="TMP_synthase"/>
    <property type="match status" value="1"/>
</dbReference>
<comment type="cofactor">
    <cofactor evidence="9">
        <name>Mg(2+)</name>
        <dbReference type="ChEBI" id="CHEBI:18420"/>
    </cofactor>
    <text evidence="9">Binds 1 Mg(2+) ion per subunit.</text>
</comment>
<evidence type="ECO:0000313" key="14">
    <source>
        <dbReference type="Proteomes" id="UP000244089"/>
    </source>
</evidence>
<feature type="binding site" evidence="9">
    <location>
        <position position="138"/>
    </location>
    <ligand>
        <name>4-amino-2-methyl-5-(diphosphooxymethyl)pyrimidine</name>
        <dbReference type="ChEBI" id="CHEBI:57841"/>
    </ligand>
</feature>
<dbReference type="InterPro" id="IPR036206">
    <property type="entry name" value="ThiamineP_synth_sf"/>
</dbReference>
<comment type="pathway">
    <text evidence="1 9 11">Cofactor biosynthesis; thiamine diphosphate biosynthesis; thiamine phosphate from 4-amino-2-methyl-5-diphosphomethylpyrimidine and 4-methyl-5-(2-phosphoethyl)-thiazole: step 1/1.</text>
</comment>
<dbReference type="InterPro" id="IPR013785">
    <property type="entry name" value="Aldolase_TIM"/>
</dbReference>
<comment type="caution">
    <text evidence="13">The sequence shown here is derived from an EMBL/GenBank/DDBJ whole genome shotgun (WGS) entry which is preliminary data.</text>
</comment>
<keyword evidence="2 9" id="KW-0808">Transferase</keyword>
<comment type="catalytic activity">
    <reaction evidence="8 9 10">
        <text>2-[(2R,5Z)-2-carboxy-4-methylthiazol-5(2H)-ylidene]ethyl phosphate + 4-amino-2-methyl-5-(diphosphooxymethyl)pyrimidine + 2 H(+) = thiamine phosphate + CO2 + diphosphate</text>
        <dbReference type="Rhea" id="RHEA:47844"/>
        <dbReference type="ChEBI" id="CHEBI:15378"/>
        <dbReference type="ChEBI" id="CHEBI:16526"/>
        <dbReference type="ChEBI" id="CHEBI:33019"/>
        <dbReference type="ChEBI" id="CHEBI:37575"/>
        <dbReference type="ChEBI" id="CHEBI:57841"/>
        <dbReference type="ChEBI" id="CHEBI:62899"/>
        <dbReference type="EC" id="2.5.1.3"/>
    </reaction>
</comment>
<comment type="catalytic activity">
    <reaction evidence="7 9 10">
        <text>2-(2-carboxy-4-methylthiazol-5-yl)ethyl phosphate + 4-amino-2-methyl-5-(diphosphooxymethyl)pyrimidine + 2 H(+) = thiamine phosphate + CO2 + diphosphate</text>
        <dbReference type="Rhea" id="RHEA:47848"/>
        <dbReference type="ChEBI" id="CHEBI:15378"/>
        <dbReference type="ChEBI" id="CHEBI:16526"/>
        <dbReference type="ChEBI" id="CHEBI:33019"/>
        <dbReference type="ChEBI" id="CHEBI:37575"/>
        <dbReference type="ChEBI" id="CHEBI:57841"/>
        <dbReference type="ChEBI" id="CHEBI:62890"/>
        <dbReference type="EC" id="2.5.1.3"/>
    </reaction>
</comment>
<evidence type="ECO:0000256" key="6">
    <source>
        <dbReference type="ARBA" id="ARBA00047334"/>
    </source>
</evidence>
<dbReference type="UniPathway" id="UPA00060">
    <property type="reaction ID" value="UER00141"/>
</dbReference>
<dbReference type="FunFam" id="3.20.20.70:FF:000096">
    <property type="entry name" value="Thiamine-phosphate synthase"/>
    <property type="match status" value="1"/>
</dbReference>
<dbReference type="EC" id="2.5.1.3" evidence="9"/>
<proteinExistence type="inferred from homology"/>
<keyword evidence="3 9" id="KW-0479">Metal-binding</keyword>
<evidence type="ECO:0000256" key="5">
    <source>
        <dbReference type="ARBA" id="ARBA00022977"/>
    </source>
</evidence>
<dbReference type="InterPro" id="IPR022998">
    <property type="entry name" value="ThiamineP_synth_TenI"/>
</dbReference>
<reference evidence="13 14" key="1">
    <citation type="submission" date="2018-04" db="EMBL/GenBank/DDBJ databases">
        <title>Subsurface microbial communities from deep shales in Ohio and West Virginia, USA.</title>
        <authorList>
            <person name="Wrighton K."/>
        </authorList>
    </citation>
    <scope>NUCLEOTIDE SEQUENCE [LARGE SCALE GENOMIC DNA]</scope>
    <source>
        <strain evidence="13 14">WC1</strain>
    </source>
</reference>
<evidence type="ECO:0000256" key="10">
    <source>
        <dbReference type="RuleBase" id="RU003826"/>
    </source>
</evidence>
<evidence type="ECO:0000259" key="12">
    <source>
        <dbReference type="Pfam" id="PF02581"/>
    </source>
</evidence>
<evidence type="ECO:0000256" key="8">
    <source>
        <dbReference type="ARBA" id="ARBA00047883"/>
    </source>
</evidence>
<dbReference type="NCBIfam" id="TIGR00693">
    <property type="entry name" value="thiE"/>
    <property type="match status" value="1"/>
</dbReference>
<feature type="binding site" evidence="9">
    <location>
        <begin position="38"/>
        <end position="42"/>
    </location>
    <ligand>
        <name>4-amino-2-methyl-5-(diphosphooxymethyl)pyrimidine</name>
        <dbReference type="ChEBI" id="CHEBI:57841"/>
    </ligand>
</feature>
<dbReference type="PANTHER" id="PTHR20857">
    <property type="entry name" value="THIAMINE-PHOSPHATE PYROPHOSPHORYLASE"/>
    <property type="match status" value="1"/>
</dbReference>
<keyword evidence="5 9" id="KW-0784">Thiamine biosynthesis</keyword>
<dbReference type="Pfam" id="PF02581">
    <property type="entry name" value="TMP-TENI"/>
    <property type="match status" value="1"/>
</dbReference>
<keyword evidence="4 9" id="KW-0460">Magnesium</keyword>
<feature type="domain" description="Thiamine phosphate synthase/TenI" evidence="12">
    <location>
        <begin position="8"/>
        <end position="191"/>
    </location>
</feature>
<feature type="binding site" evidence="9">
    <location>
        <position position="71"/>
    </location>
    <ligand>
        <name>Mg(2+)</name>
        <dbReference type="ChEBI" id="CHEBI:18420"/>
    </ligand>
</feature>
<evidence type="ECO:0000256" key="2">
    <source>
        <dbReference type="ARBA" id="ARBA00022679"/>
    </source>
</evidence>
<dbReference type="Proteomes" id="UP000244089">
    <property type="component" value="Unassembled WGS sequence"/>
</dbReference>
<accession>A0A2T5RG68</accession>
<dbReference type="Gene3D" id="3.20.20.70">
    <property type="entry name" value="Aldolase class I"/>
    <property type="match status" value="1"/>
</dbReference>
<dbReference type="GO" id="GO:0009228">
    <property type="term" value="P:thiamine biosynthetic process"/>
    <property type="evidence" value="ECO:0007669"/>
    <property type="project" value="UniProtKB-KW"/>
</dbReference>
<dbReference type="RefSeq" id="WP_108142247.1">
    <property type="nucleotide sequence ID" value="NZ_QAXS01000040.1"/>
</dbReference>
<protein>
    <recommendedName>
        <fullName evidence="9">Thiamine-phosphate synthase</fullName>
        <shortName evidence="9">TP synthase</shortName>
        <shortName evidence="9">TPS</shortName>
        <ecNumber evidence="9">2.5.1.3</ecNumber>
    </recommendedName>
    <alternativeName>
        <fullName evidence="9">Thiamine-phosphate pyrophosphorylase</fullName>
        <shortName evidence="9">TMP pyrophosphorylase</shortName>
        <shortName evidence="9">TMP-PPase</shortName>
    </alternativeName>
</protein>
<comment type="catalytic activity">
    <reaction evidence="6 9 10">
        <text>4-methyl-5-(2-phosphooxyethyl)-thiazole + 4-amino-2-methyl-5-(diphosphooxymethyl)pyrimidine + H(+) = thiamine phosphate + diphosphate</text>
        <dbReference type="Rhea" id="RHEA:22328"/>
        <dbReference type="ChEBI" id="CHEBI:15378"/>
        <dbReference type="ChEBI" id="CHEBI:33019"/>
        <dbReference type="ChEBI" id="CHEBI:37575"/>
        <dbReference type="ChEBI" id="CHEBI:57841"/>
        <dbReference type="ChEBI" id="CHEBI:58296"/>
        <dbReference type="EC" id="2.5.1.3"/>
    </reaction>
</comment>
<evidence type="ECO:0000256" key="4">
    <source>
        <dbReference type="ARBA" id="ARBA00022842"/>
    </source>
</evidence>
<feature type="binding site" evidence="9">
    <location>
        <position position="168"/>
    </location>
    <ligand>
        <name>2-[(2R,5Z)-2-carboxy-4-methylthiazol-5(2H)-ylidene]ethyl phosphate</name>
        <dbReference type="ChEBI" id="CHEBI:62899"/>
    </ligand>
</feature>
<dbReference type="InterPro" id="IPR034291">
    <property type="entry name" value="TMP_synthase"/>
</dbReference>
<comment type="function">
    <text evidence="9">Condenses 4-methyl-5-(beta-hydroxyethyl)thiazole monophosphate (THZ-P) and 2-methyl-4-amino-5-hydroxymethyl pyrimidine pyrophosphate (HMP-PP) to form thiamine monophosphate (TMP).</text>
</comment>
<comment type="similarity">
    <text evidence="9 10">Belongs to the thiamine-phosphate synthase family.</text>
</comment>
<dbReference type="GO" id="GO:0004789">
    <property type="term" value="F:thiamine-phosphate diphosphorylase activity"/>
    <property type="evidence" value="ECO:0007669"/>
    <property type="project" value="UniProtKB-UniRule"/>
</dbReference>